<dbReference type="RefSeq" id="WP_134779033.1">
    <property type="nucleotide sequence ID" value="NZ_SPDS01000001.1"/>
</dbReference>
<dbReference type="Proteomes" id="UP000297638">
    <property type="component" value="Unassembled WGS sequence"/>
</dbReference>
<comment type="caution">
    <text evidence="1">The sequence shown here is derived from an EMBL/GenBank/DDBJ whole genome shotgun (WGS) entry which is preliminary data.</text>
</comment>
<reference evidence="1 2" key="1">
    <citation type="submission" date="2019-03" db="EMBL/GenBank/DDBJ databases">
        <title>Glutamicibacter sp. LJH19 genome.</title>
        <authorList>
            <person name="Sinai Borker S."/>
            <person name="Kumar R."/>
        </authorList>
    </citation>
    <scope>NUCLEOTIDE SEQUENCE [LARGE SCALE GENOMIC DNA]</scope>
    <source>
        <strain evidence="1 2">LJH19</strain>
    </source>
</reference>
<dbReference type="InterPro" id="IPR008183">
    <property type="entry name" value="Aldose_1/G6P_1-epimerase"/>
</dbReference>
<dbReference type="InterPro" id="IPR011013">
    <property type="entry name" value="Gal_mutarotase_sf_dom"/>
</dbReference>
<dbReference type="InterPro" id="IPR037480">
    <property type="entry name" value="YihR-like"/>
</dbReference>
<dbReference type="EMBL" id="SPDS01000001">
    <property type="protein sequence ID" value="TFH55724.1"/>
    <property type="molecule type" value="Genomic_DNA"/>
</dbReference>
<sequence>MTRSALPLQDTANGQVATLAANGFTAQVAANGATVVSLEYNSRPLVRAFDPRSPRPVFSGAILAPWPNRVIDGAYSWQGQDQQLEITEPERGHALHGLVMDTAFEIAEHRADFAQLRTVIEPSAGYPYRVQLVVEYRLEAGGLRTFAAATNLGEGTAPFGWGSHAYLVAPGKKADEWTFTLPAGKVQLTDGARLLPKEVVEVSGTELDFRTPKPIGDLFIDHAYTGLAAGADGLFSASITDTKGLGSQITWDEACPWVQIHTADRDDPALDRTGLAIEPMTCPPGGFNSGQDVIALAPGASHEASWLIGPVQPR</sequence>
<evidence type="ECO:0000313" key="1">
    <source>
        <dbReference type="EMBL" id="TFH55724.1"/>
    </source>
</evidence>
<dbReference type="InterPro" id="IPR014718">
    <property type="entry name" value="GH-type_carb-bd"/>
</dbReference>
<dbReference type="GO" id="GO:0030246">
    <property type="term" value="F:carbohydrate binding"/>
    <property type="evidence" value="ECO:0007669"/>
    <property type="project" value="InterPro"/>
</dbReference>
<dbReference type="Pfam" id="PF01263">
    <property type="entry name" value="Aldose_epim"/>
    <property type="match status" value="1"/>
</dbReference>
<gene>
    <name evidence="1" type="ORF">EXY26_01145</name>
</gene>
<dbReference type="CDD" id="cd09022">
    <property type="entry name" value="Aldose_epim_Ec_YihR"/>
    <property type="match status" value="1"/>
</dbReference>
<organism evidence="1 2">
    <name type="scientific">Glutamicibacter arilaitensis</name>
    <dbReference type="NCBI Taxonomy" id="256701"/>
    <lineage>
        <taxon>Bacteria</taxon>
        <taxon>Bacillati</taxon>
        <taxon>Actinomycetota</taxon>
        <taxon>Actinomycetes</taxon>
        <taxon>Micrococcales</taxon>
        <taxon>Micrococcaceae</taxon>
        <taxon>Glutamicibacter</taxon>
    </lineage>
</organism>
<dbReference type="GO" id="GO:0016853">
    <property type="term" value="F:isomerase activity"/>
    <property type="evidence" value="ECO:0007669"/>
    <property type="project" value="InterPro"/>
</dbReference>
<dbReference type="SUPFAM" id="SSF74650">
    <property type="entry name" value="Galactose mutarotase-like"/>
    <property type="match status" value="1"/>
</dbReference>
<name>A0A4Y8TVY9_9MICC</name>
<accession>A0A4Y8TVY9</accession>
<proteinExistence type="predicted"/>
<evidence type="ECO:0000313" key="2">
    <source>
        <dbReference type="Proteomes" id="UP000297638"/>
    </source>
</evidence>
<dbReference type="AlphaFoldDB" id="A0A4Y8TVY9"/>
<dbReference type="GO" id="GO:0005975">
    <property type="term" value="P:carbohydrate metabolic process"/>
    <property type="evidence" value="ECO:0007669"/>
    <property type="project" value="InterPro"/>
</dbReference>
<dbReference type="Gene3D" id="2.70.98.10">
    <property type="match status" value="1"/>
</dbReference>
<protein>
    <submittedName>
        <fullName evidence="1">Galactose mutarotase</fullName>
    </submittedName>
</protein>